<dbReference type="EMBL" id="KB932204">
    <property type="protein sequence ID" value="KCV70757.1"/>
    <property type="molecule type" value="Genomic_DNA"/>
</dbReference>
<dbReference type="GO" id="GO:0006302">
    <property type="term" value="P:double-strand break repair"/>
    <property type="evidence" value="ECO:0007669"/>
    <property type="project" value="TreeGrafter"/>
</dbReference>
<dbReference type="OMA" id="FSDYYYR"/>
<keyword evidence="4" id="KW-1185">Reference proteome</keyword>
<feature type="compositionally biased region" description="Basic and acidic residues" evidence="2">
    <location>
        <begin position="900"/>
        <end position="919"/>
    </location>
</feature>
<dbReference type="Proteomes" id="UP000030693">
    <property type="component" value="Unassembled WGS sequence"/>
</dbReference>
<dbReference type="eggNOG" id="KOG0962">
    <property type="taxonomic scope" value="Eukaryota"/>
</dbReference>
<evidence type="ECO:0000256" key="1">
    <source>
        <dbReference type="SAM" id="Coils"/>
    </source>
</evidence>
<dbReference type="GO" id="GO:0043047">
    <property type="term" value="F:single-stranded telomeric DNA binding"/>
    <property type="evidence" value="ECO:0007669"/>
    <property type="project" value="TreeGrafter"/>
</dbReference>
<dbReference type="GO" id="GO:0003691">
    <property type="term" value="F:double-stranded telomeric DNA binding"/>
    <property type="evidence" value="ECO:0007669"/>
    <property type="project" value="TreeGrafter"/>
</dbReference>
<dbReference type="PANTHER" id="PTHR18867:SF12">
    <property type="entry name" value="DNA REPAIR PROTEIN RAD50"/>
    <property type="match status" value="1"/>
</dbReference>
<dbReference type="RefSeq" id="XP_009495273.1">
    <property type="nucleotide sequence ID" value="XM_009496998.1"/>
</dbReference>
<dbReference type="Gene3D" id="3.40.50.300">
    <property type="entry name" value="P-loop containing nucleotide triphosphate hydrolases"/>
    <property type="match status" value="1"/>
</dbReference>
<dbReference type="GO" id="GO:0051880">
    <property type="term" value="F:G-quadruplex DNA binding"/>
    <property type="evidence" value="ECO:0007669"/>
    <property type="project" value="TreeGrafter"/>
</dbReference>
<evidence type="ECO:0000313" key="4">
    <source>
        <dbReference type="Proteomes" id="UP000030693"/>
    </source>
</evidence>
<dbReference type="GO" id="GO:0000722">
    <property type="term" value="P:telomere maintenance via recombination"/>
    <property type="evidence" value="ECO:0007669"/>
    <property type="project" value="TreeGrafter"/>
</dbReference>
<organism evidence="3">
    <name type="scientific">Fonticula alba</name>
    <name type="common">Slime mold</name>
    <dbReference type="NCBI Taxonomy" id="691883"/>
    <lineage>
        <taxon>Eukaryota</taxon>
        <taxon>Rotosphaerida</taxon>
        <taxon>Fonticulaceae</taxon>
        <taxon>Fonticula</taxon>
    </lineage>
</organism>
<feature type="compositionally biased region" description="Low complexity" evidence="2">
    <location>
        <begin position="890"/>
        <end position="899"/>
    </location>
</feature>
<evidence type="ECO:0000256" key="2">
    <source>
        <dbReference type="SAM" id="MobiDB-lite"/>
    </source>
</evidence>
<dbReference type="InterPro" id="IPR027417">
    <property type="entry name" value="P-loop_NTPase"/>
</dbReference>
<dbReference type="STRING" id="691883.A0A058ZBF4"/>
<sequence>MAQERPYVPPLGLDRPLDVILTVIECLKYATTGELPKNSDKGKSFVHDLKIAGQHAVTGRITLGFRDIHQTRCRTTRLFSVEAKMGRAADRFTTLDTNFQYMEGQSERNISMRTGEMKTAMIERLGVSEVILENLKAKFDAIFAATRYSKALVEMKKIRREQSTQSRISEERMIRAKSFRDLAAETRNIISQLDSERGQISASVDTLNSDILHREKELAEAESAARELGALCQTLARRRDQAQQREADVRILETEARGDQTQLTDEELAREIRTLESSDLAAQTPDMIQRSITALEQTLSAAQAATARIQHFGHQLASLNTAAAQRAALADLLPSDVRPEVEALPLAGLDSLPQLLAALDPLLTRQESSLRTFIDTMHRDATALAQTVAVQENIQQAAQRAASAATRQVAALRQELADEESRSASLDASPLVQLERQREDIDAQLKALDFEHRQSALALERAALQRRLTEAEKDLQLGSRRAALVEQERRLASQIAENSRELQDAIACSSTSILGSALALPAPGENGPSEADILTALAACRGVVREATSQSQTHTAHQATLQADVTRLETTLAGVQSRLAELLAALAPGILSPMTLAEVPGLRSPPEPDAPSDSLVAWAEGLDLASALASHRSRLQLLRGLDAIEKSMRAFALGEEGAPVRHDCPLCTRPFDQGSSPEDVMSASVEDYLSTLRRSLAVSDEQSQHLQVRLLLRSIGELETLLSRQGDLLRELHQASTLRAELSDQRRALSAAEDAARTAAARCNTLAKPLASLEAVVARVQAPGPQGMQHLLSERRSLLEQIEQIGPVASQADAEASVADCKAGQDHLDAQLEDLRTQHQAFLSQKERLMDQIAAERAVASPSASADRRRALRQQIQTLQESATTHEAEAQAAAQSISEAQRRLQEHRRSSESERDRRQASHRQLAAGVADLRALLGRAREHRSRLARLATDAQSDIAGFHARGLMGDSPVPDAGDPSTLRDVLENTVLPRLAASQADAARQRETLRSAESHASRLSLLRIWRQRRQQLVTARQDTAELLAGARDLEAEIRRKSLALRVPLIATGPTLRPDDANPDAGPGALRREVLSLKEQRGRQAGILQELARQRADREAYLGRPEIAGADDAYKKFLLEFRAYELCQRDLDHYGRTIDASIARFHALKMREINRIIADLWASTYTGEDIELIEIQAISERPAGAATDAADQLDSCHYRLVMYRNGVALDMRGRCSAGQKVLASIIVRLALAEAFGLNCGVLVLDEPTTNLDERNVTALAEALERLITERRAQNNFQLVLITHDENFLELLGRSHISQYYRVSKTLTGSVIDRHTVN</sequence>
<evidence type="ECO:0000313" key="3">
    <source>
        <dbReference type="EMBL" id="KCV70757.1"/>
    </source>
</evidence>
<protein>
    <submittedName>
        <fullName evidence="3">DNA repair protein RAD50</fullName>
    </submittedName>
</protein>
<proteinExistence type="predicted"/>
<reference evidence="3" key="1">
    <citation type="submission" date="2013-04" db="EMBL/GenBank/DDBJ databases">
        <title>The Genome Sequence of Fonticula alba ATCC 38817.</title>
        <authorList>
            <consortium name="The Broad Institute Genomics Platform"/>
            <person name="Russ C."/>
            <person name="Cuomo C."/>
            <person name="Burger G."/>
            <person name="Gray M.W."/>
            <person name="Holland P.W.H."/>
            <person name="King N."/>
            <person name="Lang F.B.F."/>
            <person name="Roger A.J."/>
            <person name="Ruiz-Trillo I."/>
            <person name="Brown M."/>
            <person name="Walker B."/>
            <person name="Young S."/>
            <person name="Zeng Q."/>
            <person name="Gargeya S."/>
            <person name="Fitzgerald M."/>
            <person name="Haas B."/>
            <person name="Abouelleil A."/>
            <person name="Allen A.W."/>
            <person name="Alvarado L."/>
            <person name="Arachchi H.M."/>
            <person name="Berlin A.M."/>
            <person name="Chapman S.B."/>
            <person name="Gainer-Dewar J."/>
            <person name="Goldberg J."/>
            <person name="Griggs A."/>
            <person name="Gujja S."/>
            <person name="Hansen M."/>
            <person name="Howarth C."/>
            <person name="Imamovic A."/>
            <person name="Ireland A."/>
            <person name="Larimer J."/>
            <person name="McCowan C."/>
            <person name="Murphy C."/>
            <person name="Pearson M."/>
            <person name="Poon T.W."/>
            <person name="Priest M."/>
            <person name="Roberts A."/>
            <person name="Saif S."/>
            <person name="Shea T."/>
            <person name="Sisk P."/>
            <person name="Sykes S."/>
            <person name="Wortman J."/>
            <person name="Nusbaum C."/>
            <person name="Birren B."/>
        </authorList>
    </citation>
    <scope>NUCLEOTIDE SEQUENCE [LARGE SCALE GENOMIC DNA]</scope>
    <source>
        <strain evidence="3">ATCC 38817</strain>
    </source>
</reference>
<accession>A0A058ZBF4</accession>
<dbReference type="SUPFAM" id="SSF52540">
    <property type="entry name" value="P-loop containing nucleoside triphosphate hydrolases"/>
    <property type="match status" value="1"/>
</dbReference>
<gene>
    <name evidence="3" type="ORF">H696_03108</name>
</gene>
<keyword evidence="1" id="KW-0175">Coiled coil</keyword>
<dbReference type="PANTHER" id="PTHR18867">
    <property type="entry name" value="RAD50"/>
    <property type="match status" value="1"/>
</dbReference>
<dbReference type="GeneID" id="20527833"/>
<dbReference type="GO" id="GO:0070192">
    <property type="term" value="P:chromosome organization involved in meiotic cell cycle"/>
    <property type="evidence" value="ECO:0007669"/>
    <property type="project" value="TreeGrafter"/>
</dbReference>
<name>A0A058ZBF4_FONAL</name>
<dbReference type="OrthoDB" id="18797at2759"/>
<dbReference type="GO" id="GO:0030870">
    <property type="term" value="C:Mre11 complex"/>
    <property type="evidence" value="ECO:0007669"/>
    <property type="project" value="TreeGrafter"/>
</dbReference>
<feature type="coiled-coil region" evidence="1">
    <location>
        <begin position="395"/>
        <end position="481"/>
    </location>
</feature>
<feature type="region of interest" description="Disordered" evidence="2">
    <location>
        <begin position="882"/>
        <end position="924"/>
    </location>
</feature>
<dbReference type="GO" id="GO:0007004">
    <property type="term" value="P:telomere maintenance via telomerase"/>
    <property type="evidence" value="ECO:0007669"/>
    <property type="project" value="TreeGrafter"/>
</dbReference>
<dbReference type="GO" id="GO:0000794">
    <property type="term" value="C:condensed nuclear chromosome"/>
    <property type="evidence" value="ECO:0007669"/>
    <property type="project" value="TreeGrafter"/>
</dbReference>